<protein>
    <submittedName>
        <fullName evidence="1">Suppressor of fused domain protein</fullName>
    </submittedName>
</protein>
<evidence type="ECO:0000313" key="2">
    <source>
        <dbReference type="Proteomes" id="UP001291309"/>
    </source>
</evidence>
<proteinExistence type="predicted"/>
<accession>A0ABU5HCT6</accession>
<comment type="caution">
    <text evidence="1">The sequence shown here is derived from an EMBL/GenBank/DDBJ whole genome shotgun (WGS) entry which is preliminary data.</text>
</comment>
<dbReference type="RefSeq" id="WP_321549992.1">
    <property type="nucleotide sequence ID" value="NZ_JAXIVS010000014.1"/>
</dbReference>
<name>A0ABU5HCT6_9BACT</name>
<reference evidence="1 2" key="1">
    <citation type="submission" date="2023-12" db="EMBL/GenBank/DDBJ databases">
        <title>the genome sequence of Hyalangium sp. s54d21.</title>
        <authorList>
            <person name="Zhang X."/>
        </authorList>
    </citation>
    <scope>NUCLEOTIDE SEQUENCE [LARGE SCALE GENOMIC DNA]</scope>
    <source>
        <strain evidence="2">s54d21</strain>
    </source>
</reference>
<evidence type="ECO:0000313" key="1">
    <source>
        <dbReference type="EMBL" id="MDY7231278.1"/>
    </source>
</evidence>
<dbReference type="Proteomes" id="UP001291309">
    <property type="component" value="Unassembled WGS sequence"/>
</dbReference>
<dbReference type="InterPro" id="IPR037181">
    <property type="entry name" value="SUFU_N"/>
</dbReference>
<dbReference type="SUPFAM" id="SSF103359">
    <property type="entry name" value="Suppressor of Fused, N-terminal domain"/>
    <property type="match status" value="1"/>
</dbReference>
<sequence length="216" mass="23553">MHEELLQKMARARDAAYGTLGRMEADVLTFILNPTFNGGPRWPSLRQAWRVIHRPGGMLLASDGLSDPFDDQDGPSMGFGIECILETDEPLPRVQDSWPFQALVQVCQTAAGHGGLRQLLDEMKLVSVELSGEGMPDSLVTADDSVGVLLGMGSSTLPTLIQTPAGDVHLVTVKLLLAEELEYVRQNGAKGRAELARRFARNGEEHLSRARRAPVI</sequence>
<keyword evidence="2" id="KW-1185">Reference proteome</keyword>
<gene>
    <name evidence="1" type="ORF">SYV04_33115</name>
</gene>
<organism evidence="1 2">
    <name type="scientific">Hyalangium rubrum</name>
    <dbReference type="NCBI Taxonomy" id="3103134"/>
    <lineage>
        <taxon>Bacteria</taxon>
        <taxon>Pseudomonadati</taxon>
        <taxon>Myxococcota</taxon>
        <taxon>Myxococcia</taxon>
        <taxon>Myxococcales</taxon>
        <taxon>Cystobacterineae</taxon>
        <taxon>Archangiaceae</taxon>
        <taxon>Hyalangium</taxon>
    </lineage>
</organism>
<dbReference type="EMBL" id="JAXIVS010000014">
    <property type="protein sequence ID" value="MDY7231278.1"/>
    <property type="molecule type" value="Genomic_DNA"/>
</dbReference>